<evidence type="ECO:0000313" key="1">
    <source>
        <dbReference type="EMBL" id="MBB4940726.1"/>
    </source>
</evidence>
<sequence length="305" mass="32962">MSEPVEYAIPVQAIAAALHADHEQAWGPGSSNISAHRRTAERAVEALAAAGLVVVSAEDLAETIRDAETCHHDRGSDAESDARMDRLRAALPNAPARPPVPTQSVVDLAGGEEATGEAQGATEARTASRDDLSKLIDAMSPEEKTLVLEFFAADREEFLFAAGEAKARYERVKGSRAIRLADDLRHRYANAIHYVLYGPASGSTTQRLAATAAHAVLAVRDTELERASGYAERMAEMVIEKDREATQWAERLHKAEAALVHAKALHSRDDSNPHGPWCGTCTTHWPCRTWTALLSAEEQTGDGRG</sequence>
<gene>
    <name evidence="1" type="ORF">FHR32_005103</name>
</gene>
<proteinExistence type="predicted"/>
<dbReference type="RefSeq" id="WP_184756892.1">
    <property type="nucleotide sequence ID" value="NZ_BAABEK010000005.1"/>
</dbReference>
<reference evidence="1 2" key="1">
    <citation type="submission" date="2020-08" db="EMBL/GenBank/DDBJ databases">
        <title>Sequencing the genomes of 1000 actinobacteria strains.</title>
        <authorList>
            <person name="Klenk H.-P."/>
        </authorList>
    </citation>
    <scope>NUCLEOTIDE SEQUENCE [LARGE SCALE GENOMIC DNA]</scope>
    <source>
        <strain evidence="1 2">DSM 43023</strain>
    </source>
</reference>
<keyword evidence="2" id="KW-1185">Reference proteome</keyword>
<dbReference type="AlphaFoldDB" id="A0A7W7WB57"/>
<name>A0A7W7WB57_9ACTN</name>
<evidence type="ECO:0000313" key="2">
    <source>
        <dbReference type="Proteomes" id="UP000534286"/>
    </source>
</evidence>
<comment type="caution">
    <text evidence="1">The sequence shown here is derived from an EMBL/GenBank/DDBJ whole genome shotgun (WGS) entry which is preliminary data.</text>
</comment>
<dbReference type="EMBL" id="JACHJU010000002">
    <property type="protein sequence ID" value="MBB4940726.1"/>
    <property type="molecule type" value="Genomic_DNA"/>
</dbReference>
<protein>
    <submittedName>
        <fullName evidence="1">Uncharacterized protein</fullName>
    </submittedName>
</protein>
<dbReference type="Proteomes" id="UP000534286">
    <property type="component" value="Unassembled WGS sequence"/>
</dbReference>
<accession>A0A7W7WB57</accession>
<organism evidence="1 2">
    <name type="scientific">Streptosporangium album</name>
    <dbReference type="NCBI Taxonomy" id="47479"/>
    <lineage>
        <taxon>Bacteria</taxon>
        <taxon>Bacillati</taxon>
        <taxon>Actinomycetota</taxon>
        <taxon>Actinomycetes</taxon>
        <taxon>Streptosporangiales</taxon>
        <taxon>Streptosporangiaceae</taxon>
        <taxon>Streptosporangium</taxon>
    </lineage>
</organism>